<dbReference type="HOGENOM" id="CLU_145415_1_0_3"/>
<dbReference type="PIRSF" id="PIRSF011544">
    <property type="entry name" value="NucleaseA_inhib-like"/>
    <property type="match status" value="1"/>
</dbReference>
<dbReference type="Pfam" id="PF07924">
    <property type="entry name" value="NuiA"/>
    <property type="match status" value="1"/>
</dbReference>
<proteinExistence type="predicted"/>
<dbReference type="EnsemblBacteria" id="ACC83397">
    <property type="protein sequence ID" value="ACC83397"/>
    <property type="gene ID" value="Npun_R5060"/>
</dbReference>
<reference evidence="1 2" key="2">
    <citation type="journal article" date="2013" name="Plant Physiol.">
        <title>A Nostoc punctiforme Sugar Transporter Necessary to Establish a Cyanobacterium-Plant Symbiosis.</title>
        <authorList>
            <person name="Ekman M."/>
            <person name="Picossi S."/>
            <person name="Campbell E.L."/>
            <person name="Meeks J.C."/>
            <person name="Flores E."/>
        </authorList>
    </citation>
    <scope>NUCLEOTIDE SEQUENCE [LARGE SCALE GENOMIC DNA]</scope>
    <source>
        <strain evidence="2">ATCC 29133 / PCC 73102</strain>
    </source>
</reference>
<accession>B2J211</accession>
<protein>
    <submittedName>
        <fullName evidence="1">Nuclease A inhibitor family protein</fullName>
    </submittedName>
</protein>
<dbReference type="Gene3D" id="3.40.1460.10">
    <property type="entry name" value="Nuclease A inhibitor-like"/>
    <property type="match status" value="1"/>
</dbReference>
<dbReference type="SUPFAM" id="SSF82602">
    <property type="entry name" value="Nuclease A inhibitor (NuiA)"/>
    <property type="match status" value="1"/>
</dbReference>
<name>B2J211_NOSP7</name>
<reference evidence="2" key="1">
    <citation type="submission" date="2008-04" db="EMBL/GenBank/DDBJ databases">
        <title>Complete sequence of chromosome of Nostoc punctiforme ATCC 29133.</title>
        <authorList>
            <consortium name="US DOE Joint Genome Institute"/>
            <person name="Copeland A."/>
            <person name="Lucas S."/>
            <person name="Lapidus A."/>
            <person name="Glavina del Rio T."/>
            <person name="Dalin E."/>
            <person name="Tice H."/>
            <person name="Pitluck S."/>
            <person name="Chain P."/>
            <person name="Malfatti S."/>
            <person name="Shin M."/>
            <person name="Vergez L."/>
            <person name="Schmutz J."/>
            <person name="Larimer F."/>
            <person name="Land M."/>
            <person name="Hauser L."/>
            <person name="Kyrpides N."/>
            <person name="Kim E."/>
            <person name="Meeks J.C."/>
            <person name="Elhai J."/>
            <person name="Campbell E.L."/>
            <person name="Thiel T."/>
            <person name="Longmire J."/>
            <person name="Potts M."/>
            <person name="Atlas R."/>
        </authorList>
    </citation>
    <scope>NUCLEOTIDE SEQUENCE [LARGE SCALE GENOMIC DNA]</scope>
    <source>
        <strain evidence="2">ATCC 29133 / PCC 73102</strain>
    </source>
</reference>
<dbReference type="STRING" id="63737.Npun_R5060"/>
<dbReference type="InterPro" id="IPR036587">
    <property type="entry name" value="NucleaseA_inhib-like_sf"/>
</dbReference>
<gene>
    <name evidence="1" type="ordered locus">Npun_R5060</name>
</gene>
<evidence type="ECO:0000313" key="1">
    <source>
        <dbReference type="EMBL" id="ACC83397.1"/>
    </source>
</evidence>
<dbReference type="AlphaFoldDB" id="B2J211"/>
<dbReference type="InterPro" id="IPR012489">
    <property type="entry name" value="NucleaseA_inhib-like"/>
</dbReference>
<dbReference type="Proteomes" id="UP000001191">
    <property type="component" value="Chromosome"/>
</dbReference>
<sequence length="132" mass="14940">MTMSGEIVEKLKEASTGLLMMSESDYPFEVVQWKGAAPATQEKILQLTGSQNLPVEVVELDYLFRNCAFEQEWHNDLQKQDVKRFQTLIQTLKDNLSDIKVYRVGKINIDAYIIGQTQDGDLAGVVTKLVET</sequence>
<dbReference type="EMBL" id="CP001037">
    <property type="protein sequence ID" value="ACC83397.1"/>
    <property type="molecule type" value="Genomic_DNA"/>
</dbReference>
<dbReference type="eggNOG" id="COG2114">
    <property type="taxonomic scope" value="Bacteria"/>
</dbReference>
<dbReference type="KEGG" id="npu:Npun_R5060"/>
<evidence type="ECO:0000313" key="2">
    <source>
        <dbReference type="Proteomes" id="UP000001191"/>
    </source>
</evidence>
<keyword evidence="2" id="KW-1185">Reference proteome</keyword>
<organism evidence="1 2">
    <name type="scientific">Nostoc punctiforme (strain ATCC 29133 / PCC 73102)</name>
    <dbReference type="NCBI Taxonomy" id="63737"/>
    <lineage>
        <taxon>Bacteria</taxon>
        <taxon>Bacillati</taxon>
        <taxon>Cyanobacteriota</taxon>
        <taxon>Cyanophyceae</taxon>
        <taxon>Nostocales</taxon>
        <taxon>Nostocaceae</taxon>
        <taxon>Nostoc</taxon>
    </lineage>
</organism>
<dbReference type="PhylomeDB" id="B2J211"/>